<dbReference type="NCBIfam" id="TIGR02937">
    <property type="entry name" value="sigma70-ECF"/>
    <property type="match status" value="1"/>
</dbReference>
<protein>
    <submittedName>
        <fullName evidence="8">Sigma-70 family RNA polymerase sigma factor</fullName>
    </submittedName>
</protein>
<reference evidence="8 9" key="1">
    <citation type="submission" date="2019-11" db="EMBL/GenBank/DDBJ databases">
        <title>Whole genome shotgun sequencing (WGS) data from Adlercreutzia equolifaciens ResAG-91, Eggerthella lenta MRI-F36, MRI-F37, MRI-F40, ResAG-49, ResAG-88, ResAG-121, ResAG-145, and Gordonibacter sp. ResAG-5, ResAG-26, ResAG-43, ResAG-50, ResAG-59.</title>
        <authorList>
            <person name="Stoll D.A."/>
            <person name="Danylec N."/>
            <person name="Franz C.M.A.P."/>
            <person name="Huch M."/>
        </authorList>
    </citation>
    <scope>NUCLEOTIDE SEQUENCE [LARGE SCALE GENOMIC DNA]</scope>
    <source>
        <strain evidence="8 9">ResAG-59</strain>
    </source>
</reference>
<dbReference type="SUPFAM" id="SSF88659">
    <property type="entry name" value="Sigma3 and sigma4 domains of RNA polymerase sigma factors"/>
    <property type="match status" value="1"/>
</dbReference>
<dbReference type="InterPro" id="IPR013249">
    <property type="entry name" value="RNA_pol_sigma70_r4_t2"/>
</dbReference>
<evidence type="ECO:0000313" key="9">
    <source>
        <dbReference type="Proteomes" id="UP000468327"/>
    </source>
</evidence>
<dbReference type="Pfam" id="PF08281">
    <property type="entry name" value="Sigma70_r4_2"/>
    <property type="match status" value="1"/>
</dbReference>
<dbReference type="InterPro" id="IPR007627">
    <property type="entry name" value="RNA_pol_sigma70_r2"/>
</dbReference>
<name>A0A6N8IFD2_9ACTN</name>
<keyword evidence="2" id="KW-0805">Transcription regulation</keyword>
<evidence type="ECO:0000259" key="7">
    <source>
        <dbReference type="Pfam" id="PF08281"/>
    </source>
</evidence>
<keyword evidence="3" id="KW-0731">Sigma factor</keyword>
<dbReference type="GO" id="GO:0016987">
    <property type="term" value="F:sigma factor activity"/>
    <property type="evidence" value="ECO:0007669"/>
    <property type="project" value="UniProtKB-KW"/>
</dbReference>
<comment type="similarity">
    <text evidence="1">Belongs to the sigma-70 factor family. ECF subfamily.</text>
</comment>
<dbReference type="PANTHER" id="PTHR43133:SF51">
    <property type="entry name" value="RNA POLYMERASE SIGMA FACTOR"/>
    <property type="match status" value="1"/>
</dbReference>
<evidence type="ECO:0000256" key="4">
    <source>
        <dbReference type="ARBA" id="ARBA00023163"/>
    </source>
</evidence>
<evidence type="ECO:0000256" key="3">
    <source>
        <dbReference type="ARBA" id="ARBA00023082"/>
    </source>
</evidence>
<accession>A0A6N8IFD2</accession>
<keyword evidence="9" id="KW-1185">Reference proteome</keyword>
<evidence type="ECO:0000259" key="6">
    <source>
        <dbReference type="Pfam" id="PF04542"/>
    </source>
</evidence>
<feature type="domain" description="RNA polymerase sigma factor 70 region 4 type 2" evidence="7">
    <location>
        <begin position="92"/>
        <end position="142"/>
    </location>
</feature>
<dbReference type="InterPro" id="IPR036388">
    <property type="entry name" value="WH-like_DNA-bd_sf"/>
</dbReference>
<evidence type="ECO:0000256" key="5">
    <source>
        <dbReference type="SAM" id="MobiDB-lite"/>
    </source>
</evidence>
<dbReference type="GO" id="GO:0006352">
    <property type="term" value="P:DNA-templated transcription initiation"/>
    <property type="evidence" value="ECO:0007669"/>
    <property type="project" value="InterPro"/>
</dbReference>
<evidence type="ECO:0000313" key="8">
    <source>
        <dbReference type="EMBL" id="MVN13946.1"/>
    </source>
</evidence>
<proteinExistence type="inferred from homology"/>
<feature type="compositionally biased region" description="Low complexity" evidence="5">
    <location>
        <begin position="170"/>
        <end position="184"/>
    </location>
</feature>
<dbReference type="InterPro" id="IPR039425">
    <property type="entry name" value="RNA_pol_sigma-70-like"/>
</dbReference>
<keyword evidence="4" id="KW-0804">Transcription</keyword>
<dbReference type="Pfam" id="PF04542">
    <property type="entry name" value="Sigma70_r2"/>
    <property type="match status" value="1"/>
</dbReference>
<dbReference type="PANTHER" id="PTHR43133">
    <property type="entry name" value="RNA POLYMERASE ECF-TYPE SIGMA FACTO"/>
    <property type="match status" value="1"/>
</dbReference>
<dbReference type="EMBL" id="WPOC01000001">
    <property type="protein sequence ID" value="MVN13946.1"/>
    <property type="molecule type" value="Genomic_DNA"/>
</dbReference>
<dbReference type="Gene3D" id="1.10.1740.10">
    <property type="match status" value="1"/>
</dbReference>
<comment type="caution">
    <text evidence="8">The sequence shown here is derived from an EMBL/GenBank/DDBJ whole genome shotgun (WGS) entry which is preliminary data.</text>
</comment>
<dbReference type="Gene3D" id="1.10.10.10">
    <property type="entry name" value="Winged helix-like DNA-binding domain superfamily/Winged helix DNA-binding domain"/>
    <property type="match status" value="1"/>
</dbReference>
<dbReference type="CDD" id="cd06171">
    <property type="entry name" value="Sigma70_r4"/>
    <property type="match status" value="1"/>
</dbReference>
<dbReference type="InterPro" id="IPR013325">
    <property type="entry name" value="RNA_pol_sigma_r2"/>
</dbReference>
<dbReference type="GO" id="GO:0003677">
    <property type="term" value="F:DNA binding"/>
    <property type="evidence" value="ECO:0007669"/>
    <property type="project" value="InterPro"/>
</dbReference>
<dbReference type="InterPro" id="IPR013324">
    <property type="entry name" value="RNA_pol_sigma_r3/r4-like"/>
</dbReference>
<dbReference type="Proteomes" id="UP000468327">
    <property type="component" value="Unassembled WGS sequence"/>
</dbReference>
<feature type="region of interest" description="Disordered" evidence="5">
    <location>
        <begin position="146"/>
        <end position="231"/>
    </location>
</feature>
<dbReference type="SUPFAM" id="SSF88946">
    <property type="entry name" value="Sigma2 domain of RNA polymerase sigma factors"/>
    <property type="match status" value="1"/>
</dbReference>
<gene>
    <name evidence="8" type="ORF">GO738_01015</name>
</gene>
<dbReference type="AlphaFoldDB" id="A0A6N8IFD2"/>
<feature type="domain" description="RNA polymerase sigma-70 region 2" evidence="6">
    <location>
        <begin position="3"/>
        <end position="66"/>
    </location>
</feature>
<evidence type="ECO:0000256" key="2">
    <source>
        <dbReference type="ARBA" id="ARBA00023015"/>
    </source>
</evidence>
<sequence>MHRWGDTVLRLALSQLRDASDAEDVFQDVFVRLLKDRTAFNDDEHLKAWLLRVTINRCRDIGRSGWKRRNEPLAERHAALAIEAPDLLESDIWNAIGALPSDLRAVVHLHYVEGYSTDEAAALVGCRPSTARTRLHRARKHLKAALETADLAGRPAPYQPAGVSPAKDGSAFSRPARSAFASTRPADDRRSPARPATTDSPSSGKEADYEPGPLQRLCCEDAGGENLRPPA</sequence>
<organism evidence="8 9">
    <name type="scientific">Gordonibacter urolithinfaciens</name>
    <dbReference type="NCBI Taxonomy" id="1335613"/>
    <lineage>
        <taxon>Bacteria</taxon>
        <taxon>Bacillati</taxon>
        <taxon>Actinomycetota</taxon>
        <taxon>Coriobacteriia</taxon>
        <taxon>Eggerthellales</taxon>
        <taxon>Eggerthellaceae</taxon>
        <taxon>Gordonibacter</taxon>
    </lineage>
</organism>
<evidence type="ECO:0000256" key="1">
    <source>
        <dbReference type="ARBA" id="ARBA00010641"/>
    </source>
</evidence>
<dbReference type="InterPro" id="IPR014284">
    <property type="entry name" value="RNA_pol_sigma-70_dom"/>
</dbReference>